<proteinExistence type="predicted"/>
<evidence type="ECO:0000313" key="2">
    <source>
        <dbReference type="Proteomes" id="UP000789901"/>
    </source>
</evidence>
<name>A0ABN7WF64_GIGMA</name>
<dbReference type="InterPro" id="IPR011990">
    <property type="entry name" value="TPR-like_helical_dom_sf"/>
</dbReference>
<organism evidence="1 2">
    <name type="scientific">Gigaspora margarita</name>
    <dbReference type="NCBI Taxonomy" id="4874"/>
    <lineage>
        <taxon>Eukaryota</taxon>
        <taxon>Fungi</taxon>
        <taxon>Fungi incertae sedis</taxon>
        <taxon>Mucoromycota</taxon>
        <taxon>Glomeromycotina</taxon>
        <taxon>Glomeromycetes</taxon>
        <taxon>Diversisporales</taxon>
        <taxon>Gigasporaceae</taxon>
        <taxon>Gigaspora</taxon>
    </lineage>
</organism>
<dbReference type="SUPFAM" id="SSF81901">
    <property type="entry name" value="HCP-like"/>
    <property type="match status" value="1"/>
</dbReference>
<sequence>MVLPIARINDIYSKLDELEKDYITNKEIYDINKNIGYFYRIGEKVYKIEKEIFKAAKRSFENKNKDKIGINLKAACSIFQELSKSKSYEIYLKANYCLGCCYENGIGYYKNESLALYHFELASNAGSIYAKNKLKDKRKFGSKLIIV</sequence>
<evidence type="ECO:0000313" key="1">
    <source>
        <dbReference type="EMBL" id="CAG8830345.1"/>
    </source>
</evidence>
<reference evidence="1 2" key="1">
    <citation type="submission" date="2021-06" db="EMBL/GenBank/DDBJ databases">
        <authorList>
            <person name="Kallberg Y."/>
            <person name="Tangrot J."/>
            <person name="Rosling A."/>
        </authorList>
    </citation>
    <scope>NUCLEOTIDE SEQUENCE [LARGE SCALE GENOMIC DNA]</scope>
    <source>
        <strain evidence="1 2">120-4 pot B 10/14</strain>
    </source>
</reference>
<dbReference type="InterPro" id="IPR006597">
    <property type="entry name" value="Sel1-like"/>
</dbReference>
<dbReference type="SMART" id="SM00671">
    <property type="entry name" value="SEL1"/>
    <property type="match status" value="1"/>
</dbReference>
<keyword evidence="2" id="KW-1185">Reference proteome</keyword>
<accession>A0ABN7WF64</accession>
<protein>
    <submittedName>
        <fullName evidence="1">7441_t:CDS:1</fullName>
    </submittedName>
</protein>
<dbReference type="EMBL" id="CAJVQB010042365">
    <property type="protein sequence ID" value="CAG8830345.1"/>
    <property type="molecule type" value="Genomic_DNA"/>
</dbReference>
<dbReference type="Proteomes" id="UP000789901">
    <property type="component" value="Unassembled WGS sequence"/>
</dbReference>
<gene>
    <name evidence="1" type="ORF">GMARGA_LOCUS30284</name>
</gene>
<dbReference type="Gene3D" id="1.25.40.10">
    <property type="entry name" value="Tetratricopeptide repeat domain"/>
    <property type="match status" value="1"/>
</dbReference>
<comment type="caution">
    <text evidence="1">The sequence shown here is derived from an EMBL/GenBank/DDBJ whole genome shotgun (WGS) entry which is preliminary data.</text>
</comment>